<gene>
    <name evidence="6" type="ORF">C7377_0611</name>
</gene>
<dbReference type="PANTHER" id="PTHR23407">
    <property type="entry name" value="ATPASE INHIBITOR/5-FORMYLTETRAHYDROFOLATE CYCLO-LIGASE"/>
    <property type="match status" value="1"/>
</dbReference>
<feature type="binding site" evidence="4">
    <location>
        <begin position="7"/>
        <end position="11"/>
    </location>
    <ligand>
        <name>ATP</name>
        <dbReference type="ChEBI" id="CHEBI:30616"/>
    </ligand>
</feature>
<dbReference type="InterPro" id="IPR024185">
    <property type="entry name" value="FTHF_cligase-like_sf"/>
</dbReference>
<dbReference type="AlphaFoldDB" id="A0A7L4URL1"/>
<keyword evidence="6" id="KW-0436">Ligase</keyword>
<dbReference type="SUPFAM" id="SSF100950">
    <property type="entry name" value="NagB/RpiA/CoA transferase-like"/>
    <property type="match status" value="1"/>
</dbReference>
<dbReference type="RefSeq" id="WP_133241450.1">
    <property type="nucleotide sequence ID" value="NZ_QENZ01000003.1"/>
</dbReference>
<dbReference type="GO" id="GO:0046872">
    <property type="term" value="F:metal ion binding"/>
    <property type="evidence" value="ECO:0007669"/>
    <property type="project" value="UniProtKB-KW"/>
</dbReference>
<dbReference type="NCBIfam" id="TIGR02727">
    <property type="entry name" value="MTHFS_bact"/>
    <property type="match status" value="1"/>
</dbReference>
<evidence type="ECO:0000313" key="7">
    <source>
        <dbReference type="Proteomes" id="UP000251835"/>
    </source>
</evidence>
<dbReference type="Pfam" id="PF01812">
    <property type="entry name" value="5-FTHF_cyc-lig"/>
    <property type="match status" value="1"/>
</dbReference>
<dbReference type="GO" id="GO:0035999">
    <property type="term" value="P:tetrahydrofolate interconversion"/>
    <property type="evidence" value="ECO:0007669"/>
    <property type="project" value="TreeGrafter"/>
</dbReference>
<keyword evidence="7" id="KW-1185">Reference proteome</keyword>
<dbReference type="EMBL" id="QENZ01000003">
    <property type="protein sequence ID" value="PVX52299.1"/>
    <property type="molecule type" value="Genomic_DNA"/>
</dbReference>
<dbReference type="InterPro" id="IPR002698">
    <property type="entry name" value="FTHF_cligase"/>
</dbReference>
<accession>A0A7L4URL1</accession>
<comment type="catalytic activity">
    <reaction evidence="5">
        <text>(6S)-5-formyl-5,6,7,8-tetrahydrofolate + ATP = (6R)-5,10-methenyltetrahydrofolate + ADP + phosphate</text>
        <dbReference type="Rhea" id="RHEA:10488"/>
        <dbReference type="ChEBI" id="CHEBI:30616"/>
        <dbReference type="ChEBI" id="CHEBI:43474"/>
        <dbReference type="ChEBI" id="CHEBI:57455"/>
        <dbReference type="ChEBI" id="CHEBI:57457"/>
        <dbReference type="ChEBI" id="CHEBI:456216"/>
        <dbReference type="EC" id="6.3.3.2"/>
    </reaction>
</comment>
<dbReference type="PIRSF" id="PIRSF006806">
    <property type="entry name" value="FTHF_cligase"/>
    <property type="match status" value="1"/>
</dbReference>
<keyword evidence="5" id="KW-0479">Metal-binding</keyword>
<evidence type="ECO:0000256" key="1">
    <source>
        <dbReference type="ARBA" id="ARBA00010638"/>
    </source>
</evidence>
<evidence type="ECO:0000256" key="3">
    <source>
        <dbReference type="ARBA" id="ARBA00022840"/>
    </source>
</evidence>
<protein>
    <recommendedName>
        <fullName evidence="5">5-formyltetrahydrofolate cyclo-ligase</fullName>
        <ecNumber evidence="5">6.3.3.2</ecNumber>
    </recommendedName>
</protein>
<evidence type="ECO:0000256" key="5">
    <source>
        <dbReference type="RuleBase" id="RU361279"/>
    </source>
</evidence>
<evidence type="ECO:0000256" key="2">
    <source>
        <dbReference type="ARBA" id="ARBA00022741"/>
    </source>
</evidence>
<comment type="cofactor">
    <cofactor evidence="5">
        <name>Mg(2+)</name>
        <dbReference type="ChEBI" id="CHEBI:18420"/>
    </cofactor>
</comment>
<dbReference type="EC" id="6.3.3.2" evidence="5"/>
<dbReference type="GO" id="GO:0009396">
    <property type="term" value="P:folic acid-containing compound biosynthetic process"/>
    <property type="evidence" value="ECO:0007669"/>
    <property type="project" value="TreeGrafter"/>
</dbReference>
<reference evidence="6 7" key="1">
    <citation type="submission" date="2018-05" db="EMBL/GenBank/DDBJ databases">
        <title>Genomic Encyclopedia of Type Strains, Phase IV (KMG-IV): sequencing the most valuable type-strain genomes for metagenomic binning, comparative biology and taxonomic classification.</title>
        <authorList>
            <person name="Goeker M."/>
        </authorList>
    </citation>
    <scope>NUCLEOTIDE SEQUENCE [LARGE SCALE GENOMIC DNA]</scope>
    <source>
        <strain evidence="6 7">DSM 28579</strain>
    </source>
</reference>
<sequence length="184" mass="21163">MNIIQQKKDLRSEMHYKRAHINMDEKYEIDECLCQSVWDLITTQRFQKVHCFIPMGTEPNIFPLIEKMLDSCITVISPKTLPKRRLKHLVLHSLDELDEGVFGTSHPAGDHEYIGEYDLIIVPGLAFSLDNYRLGYGGGYYDTFLAENPSAYKLGICYPFQRVQNVPRESHDTKLDAVFSGCES</sequence>
<dbReference type="Proteomes" id="UP000251835">
    <property type="component" value="Unassembled WGS sequence"/>
</dbReference>
<organism evidence="6 7">
    <name type="scientific">Balneicella halophila</name>
    <dbReference type="NCBI Taxonomy" id="1537566"/>
    <lineage>
        <taxon>Bacteria</taxon>
        <taxon>Pseudomonadati</taxon>
        <taxon>Bacteroidota</taxon>
        <taxon>Bacteroidia</taxon>
        <taxon>Bacteroidales</taxon>
        <taxon>Balneicellaceae</taxon>
        <taxon>Balneicella</taxon>
    </lineage>
</organism>
<feature type="binding site" evidence="4">
    <location>
        <position position="58"/>
    </location>
    <ligand>
        <name>substrate</name>
    </ligand>
</feature>
<dbReference type="InterPro" id="IPR037171">
    <property type="entry name" value="NagB/RpiA_transferase-like"/>
</dbReference>
<dbReference type="PANTHER" id="PTHR23407:SF1">
    <property type="entry name" value="5-FORMYLTETRAHYDROFOLATE CYCLO-LIGASE"/>
    <property type="match status" value="1"/>
</dbReference>
<dbReference type="GO" id="GO:0005524">
    <property type="term" value="F:ATP binding"/>
    <property type="evidence" value="ECO:0007669"/>
    <property type="project" value="UniProtKB-KW"/>
</dbReference>
<evidence type="ECO:0000256" key="4">
    <source>
        <dbReference type="PIRSR" id="PIRSR006806-1"/>
    </source>
</evidence>
<name>A0A7L4URL1_BALHA</name>
<dbReference type="OrthoDB" id="9801938at2"/>
<keyword evidence="5" id="KW-0460">Magnesium</keyword>
<feature type="binding site" evidence="4">
    <location>
        <position position="53"/>
    </location>
    <ligand>
        <name>substrate</name>
    </ligand>
</feature>
<evidence type="ECO:0000313" key="6">
    <source>
        <dbReference type="EMBL" id="PVX52299.1"/>
    </source>
</evidence>
<dbReference type="GO" id="GO:0030272">
    <property type="term" value="F:5-formyltetrahydrofolate cyclo-ligase activity"/>
    <property type="evidence" value="ECO:0007669"/>
    <property type="project" value="UniProtKB-EC"/>
</dbReference>
<dbReference type="Gene3D" id="3.40.50.10420">
    <property type="entry name" value="NagB/RpiA/CoA transferase-like"/>
    <property type="match status" value="1"/>
</dbReference>
<keyword evidence="3 4" id="KW-0067">ATP-binding</keyword>
<proteinExistence type="inferred from homology"/>
<comment type="similarity">
    <text evidence="1 5">Belongs to the 5-formyltetrahydrofolate cyclo-ligase family.</text>
</comment>
<keyword evidence="2 4" id="KW-0547">Nucleotide-binding</keyword>
<feature type="binding site" evidence="4">
    <location>
        <begin position="133"/>
        <end position="141"/>
    </location>
    <ligand>
        <name>ATP</name>
        <dbReference type="ChEBI" id="CHEBI:30616"/>
    </ligand>
</feature>
<comment type="caution">
    <text evidence="6">The sequence shown here is derived from an EMBL/GenBank/DDBJ whole genome shotgun (WGS) entry which is preliminary data.</text>
</comment>